<feature type="domain" description="Transcription factor zinc-finger" evidence="2">
    <location>
        <begin position="2"/>
        <end position="41"/>
    </location>
</feature>
<keyword evidence="6" id="KW-1185">Reference proteome</keyword>
<evidence type="ECO:0000313" key="5">
    <source>
        <dbReference type="Proteomes" id="UP000521676"/>
    </source>
</evidence>
<dbReference type="RefSeq" id="WP_341471475.1">
    <property type="nucleotide sequence ID" value="NZ_CP128400.1"/>
</dbReference>
<dbReference type="EMBL" id="JACATZ010000003">
    <property type="protein sequence ID" value="NWJ47696.1"/>
    <property type="molecule type" value="Genomic_DNA"/>
</dbReference>
<dbReference type="InterPro" id="IPR027392">
    <property type="entry name" value="TF_Znf"/>
</dbReference>
<evidence type="ECO:0000259" key="2">
    <source>
        <dbReference type="Pfam" id="PF13453"/>
    </source>
</evidence>
<reference evidence="4" key="2">
    <citation type="journal article" date="2024" name="Nature">
        <title>Anoxygenic phototroph of the Chloroflexota uses a type I reaction centre.</title>
        <authorList>
            <person name="Tsuji J.M."/>
            <person name="Shaw N.A."/>
            <person name="Nagashima S."/>
            <person name="Venkiteswaran J.J."/>
            <person name="Schiff S.L."/>
            <person name="Watanabe T."/>
            <person name="Fukui M."/>
            <person name="Hanada S."/>
            <person name="Tank M."/>
            <person name="Neufeld J.D."/>
        </authorList>
    </citation>
    <scope>NUCLEOTIDE SEQUENCE</scope>
    <source>
        <strain evidence="4">L227-S17</strain>
    </source>
</reference>
<dbReference type="Proteomes" id="UP001431572">
    <property type="component" value="Chromosome 2"/>
</dbReference>
<dbReference type="Proteomes" id="UP000521676">
    <property type="component" value="Unassembled WGS sequence"/>
</dbReference>
<dbReference type="Pfam" id="PF13453">
    <property type="entry name" value="Zn_ribbon_TFIIB"/>
    <property type="match status" value="1"/>
</dbReference>
<reference evidence="3 5" key="1">
    <citation type="submission" date="2020-06" db="EMBL/GenBank/DDBJ databases">
        <title>Anoxygenic phototrophic Chloroflexota member uses a Type I reaction center.</title>
        <authorList>
            <person name="Tsuji J.M."/>
            <person name="Shaw N.A."/>
            <person name="Nagashima S."/>
            <person name="Venkiteswaran J."/>
            <person name="Schiff S.L."/>
            <person name="Hanada S."/>
            <person name="Tank M."/>
            <person name="Neufeld J.D."/>
        </authorList>
    </citation>
    <scope>NUCLEOTIDE SEQUENCE [LARGE SCALE GENOMIC DNA]</scope>
    <source>
        <strain evidence="3">L227-S17</strain>
    </source>
</reference>
<evidence type="ECO:0000313" key="3">
    <source>
        <dbReference type="EMBL" id="NWJ47696.1"/>
    </source>
</evidence>
<protein>
    <submittedName>
        <fullName evidence="3">Zf-TFIIB domain-containing protein</fullName>
    </submittedName>
</protein>
<gene>
    <name evidence="3" type="ORF">HXX08_17725</name>
    <name evidence="4" type="ORF">OZ401_003228</name>
</gene>
<evidence type="ECO:0000256" key="1">
    <source>
        <dbReference type="SAM" id="MobiDB-lite"/>
    </source>
</evidence>
<evidence type="ECO:0000313" key="4">
    <source>
        <dbReference type="EMBL" id="WJW69601.1"/>
    </source>
</evidence>
<evidence type="ECO:0000313" key="6">
    <source>
        <dbReference type="Proteomes" id="UP001431572"/>
    </source>
</evidence>
<feature type="compositionally biased region" description="Basic and acidic residues" evidence="1">
    <location>
        <begin position="85"/>
        <end position="94"/>
    </location>
</feature>
<feature type="compositionally biased region" description="Low complexity" evidence="1">
    <location>
        <begin position="64"/>
        <end position="73"/>
    </location>
</feature>
<dbReference type="AlphaFoldDB" id="A0A8T7M6M9"/>
<organism evidence="3 5">
    <name type="scientific">Candidatus Chlorohelix allophototropha</name>
    <dbReference type="NCBI Taxonomy" id="3003348"/>
    <lineage>
        <taxon>Bacteria</taxon>
        <taxon>Bacillati</taxon>
        <taxon>Chloroflexota</taxon>
        <taxon>Chloroflexia</taxon>
        <taxon>Candidatus Chloroheliales</taxon>
        <taxon>Candidatus Chloroheliaceae</taxon>
        <taxon>Candidatus Chlorohelix</taxon>
    </lineage>
</organism>
<accession>A0A8T7M6M9</accession>
<proteinExistence type="predicted"/>
<sequence length="110" mass="12806">MRCPDCEVDLLLAERIGVEINYCPKCRGVWLERGKLDKIIENSVPAVAQGQRAPQNPAYPPYQQPQYDPNQQYRNRDHDEDDDHDDRYEQDGNKGKKHKRGGFLGDFLDF</sequence>
<feature type="region of interest" description="Disordered" evidence="1">
    <location>
        <begin position="47"/>
        <end position="110"/>
    </location>
</feature>
<dbReference type="EMBL" id="CP128400">
    <property type="protein sequence ID" value="WJW69601.1"/>
    <property type="molecule type" value="Genomic_DNA"/>
</dbReference>
<name>A0A8T7M6M9_9CHLR</name>